<dbReference type="EMBL" id="QNSB01000017">
    <property type="protein sequence ID" value="RBP68610.1"/>
    <property type="molecule type" value="Genomic_DNA"/>
</dbReference>
<accession>A0A366IFL4</accession>
<feature type="region of interest" description="Disordered" evidence="1">
    <location>
        <begin position="1"/>
        <end position="23"/>
    </location>
</feature>
<dbReference type="RefSeq" id="WP_113938682.1">
    <property type="nucleotide sequence ID" value="NZ_QNSB01000017.1"/>
</dbReference>
<name>A0A366IFL4_9MICO</name>
<sequence length="120" mass="12357">MSSVANDDWTPPQPPEVETTGKRLASEASELGADLVLIWNQVEDAVLGHIVARELGVGIAYANEVEGILDTCGALAGCRVLVVFAETPKDSDITALTGLIATSGASLAGILEPGRVLATD</sequence>
<reference evidence="2 3" key="1">
    <citation type="submission" date="2018-06" db="EMBL/GenBank/DDBJ databases">
        <title>Freshwater and sediment microbial communities from various areas in North America, analyzing microbe dynamics in response to fracking.</title>
        <authorList>
            <person name="Lamendella R."/>
        </authorList>
    </citation>
    <scope>NUCLEOTIDE SEQUENCE [LARGE SCALE GENOMIC DNA]</scope>
    <source>
        <strain evidence="2 3">3b_TX</strain>
    </source>
</reference>
<dbReference type="Proteomes" id="UP000253509">
    <property type="component" value="Unassembled WGS sequence"/>
</dbReference>
<evidence type="ECO:0000313" key="3">
    <source>
        <dbReference type="Proteomes" id="UP000253509"/>
    </source>
</evidence>
<dbReference type="AlphaFoldDB" id="A0A366IFL4"/>
<comment type="caution">
    <text evidence="2">The sequence shown here is derived from an EMBL/GenBank/DDBJ whole genome shotgun (WGS) entry which is preliminary data.</text>
</comment>
<evidence type="ECO:0000256" key="1">
    <source>
        <dbReference type="SAM" id="MobiDB-lite"/>
    </source>
</evidence>
<evidence type="ECO:0000313" key="2">
    <source>
        <dbReference type="EMBL" id="RBP68610.1"/>
    </source>
</evidence>
<keyword evidence="3" id="KW-1185">Reference proteome</keyword>
<protein>
    <submittedName>
        <fullName evidence="2">Uncharacterized protein</fullName>
    </submittedName>
</protein>
<gene>
    <name evidence="2" type="ORF">DFO65_11734</name>
</gene>
<proteinExistence type="predicted"/>
<organism evidence="2 3">
    <name type="scientific">Brevibacterium celere</name>
    <dbReference type="NCBI Taxonomy" id="225845"/>
    <lineage>
        <taxon>Bacteria</taxon>
        <taxon>Bacillati</taxon>
        <taxon>Actinomycetota</taxon>
        <taxon>Actinomycetes</taxon>
        <taxon>Micrococcales</taxon>
        <taxon>Brevibacteriaceae</taxon>
        <taxon>Brevibacterium</taxon>
    </lineage>
</organism>